<evidence type="ECO:0000313" key="8">
    <source>
        <dbReference type="EMBL" id="KAF9450210.1"/>
    </source>
</evidence>
<feature type="non-terminal residue" evidence="8">
    <location>
        <position position="119"/>
    </location>
</feature>
<sequence>MAEKSTGYRVEYASSARAKCKGPKPCAGTAIDKGELRFGTLVEIRSAHTFQWRHWGCVTSRILDNLKKNISEPNDLDGFDALQEADQAKIIKAWQDGHVADEDIPESARKPEGEESEEK</sequence>
<evidence type="ECO:0000313" key="9">
    <source>
        <dbReference type="Proteomes" id="UP000807342"/>
    </source>
</evidence>
<evidence type="ECO:0000256" key="5">
    <source>
        <dbReference type="ARBA" id="ARBA00023242"/>
    </source>
</evidence>
<feature type="compositionally biased region" description="Basic and acidic residues" evidence="6">
    <location>
        <begin position="98"/>
        <end position="119"/>
    </location>
</feature>
<dbReference type="Pfam" id="PF00645">
    <property type="entry name" value="zf-PARP"/>
    <property type="match status" value="1"/>
</dbReference>
<evidence type="ECO:0000256" key="6">
    <source>
        <dbReference type="SAM" id="MobiDB-lite"/>
    </source>
</evidence>
<dbReference type="GO" id="GO:0008270">
    <property type="term" value="F:zinc ion binding"/>
    <property type="evidence" value="ECO:0007669"/>
    <property type="project" value="UniProtKB-KW"/>
</dbReference>
<keyword evidence="4" id="KW-0862">Zinc</keyword>
<protein>
    <submittedName>
        <fullName evidence="8">Zf-PARP-domain-containing protein</fullName>
    </submittedName>
</protein>
<comment type="caution">
    <text evidence="8">The sequence shown here is derived from an EMBL/GenBank/DDBJ whole genome shotgun (WGS) entry which is preliminary data.</text>
</comment>
<feature type="domain" description="PARP-type" evidence="7">
    <location>
        <begin position="8"/>
        <end position="98"/>
    </location>
</feature>
<name>A0A9P5XGD5_9AGAR</name>
<proteinExistence type="predicted"/>
<evidence type="ECO:0000256" key="2">
    <source>
        <dbReference type="ARBA" id="ARBA00022723"/>
    </source>
</evidence>
<dbReference type="Gene3D" id="3.30.1740.10">
    <property type="entry name" value="Zinc finger, PARP-type"/>
    <property type="match status" value="1"/>
</dbReference>
<keyword evidence="9" id="KW-1185">Reference proteome</keyword>
<dbReference type="EMBL" id="MU151110">
    <property type="protein sequence ID" value="KAF9450210.1"/>
    <property type="molecule type" value="Genomic_DNA"/>
</dbReference>
<evidence type="ECO:0000256" key="1">
    <source>
        <dbReference type="ARBA" id="ARBA00004123"/>
    </source>
</evidence>
<evidence type="ECO:0000256" key="3">
    <source>
        <dbReference type="ARBA" id="ARBA00022771"/>
    </source>
</evidence>
<dbReference type="GO" id="GO:0005634">
    <property type="term" value="C:nucleus"/>
    <property type="evidence" value="ECO:0007669"/>
    <property type="project" value="UniProtKB-SubCell"/>
</dbReference>
<dbReference type="Proteomes" id="UP000807342">
    <property type="component" value="Unassembled WGS sequence"/>
</dbReference>
<keyword evidence="2" id="KW-0479">Metal-binding</keyword>
<comment type="subcellular location">
    <subcellularLocation>
        <location evidence="1">Nucleus</location>
    </subcellularLocation>
</comment>
<reference evidence="8" key="1">
    <citation type="submission" date="2020-11" db="EMBL/GenBank/DDBJ databases">
        <authorList>
            <consortium name="DOE Joint Genome Institute"/>
            <person name="Ahrendt S."/>
            <person name="Riley R."/>
            <person name="Andreopoulos W."/>
            <person name="Labutti K."/>
            <person name="Pangilinan J."/>
            <person name="Ruiz-Duenas F.J."/>
            <person name="Barrasa J.M."/>
            <person name="Sanchez-Garcia M."/>
            <person name="Camarero S."/>
            <person name="Miyauchi S."/>
            <person name="Serrano A."/>
            <person name="Linde D."/>
            <person name="Babiker R."/>
            <person name="Drula E."/>
            <person name="Ayuso-Fernandez I."/>
            <person name="Pacheco R."/>
            <person name="Padilla G."/>
            <person name="Ferreira P."/>
            <person name="Barriuso J."/>
            <person name="Kellner H."/>
            <person name="Castanera R."/>
            <person name="Alfaro M."/>
            <person name="Ramirez L."/>
            <person name="Pisabarro A.G."/>
            <person name="Kuo A."/>
            <person name="Tritt A."/>
            <person name="Lipzen A."/>
            <person name="He G."/>
            <person name="Yan M."/>
            <person name="Ng V."/>
            <person name="Cullen D."/>
            <person name="Martin F."/>
            <person name="Rosso M.-N."/>
            <person name="Henrissat B."/>
            <person name="Hibbett D."/>
            <person name="Martinez A.T."/>
            <person name="Grigoriev I.V."/>
        </authorList>
    </citation>
    <scope>NUCLEOTIDE SEQUENCE</scope>
    <source>
        <strain evidence="8">MF-IS2</strain>
    </source>
</reference>
<dbReference type="SUPFAM" id="SSF57716">
    <property type="entry name" value="Glucocorticoid receptor-like (DNA-binding domain)"/>
    <property type="match status" value="1"/>
</dbReference>
<gene>
    <name evidence="8" type="ORF">P691DRAFT_616048</name>
</gene>
<dbReference type="SMART" id="SM01336">
    <property type="entry name" value="zf-PARP"/>
    <property type="match status" value="1"/>
</dbReference>
<accession>A0A9P5XGD5</accession>
<dbReference type="InterPro" id="IPR001510">
    <property type="entry name" value="Znf_PARP"/>
</dbReference>
<dbReference type="AlphaFoldDB" id="A0A9P5XGD5"/>
<dbReference type="OrthoDB" id="429950at2759"/>
<evidence type="ECO:0000256" key="4">
    <source>
        <dbReference type="ARBA" id="ARBA00022833"/>
    </source>
</evidence>
<keyword evidence="3" id="KW-0863">Zinc-finger</keyword>
<dbReference type="PROSITE" id="PS50064">
    <property type="entry name" value="ZF_PARP_2"/>
    <property type="match status" value="1"/>
</dbReference>
<evidence type="ECO:0000259" key="7">
    <source>
        <dbReference type="PROSITE" id="PS50064"/>
    </source>
</evidence>
<dbReference type="InterPro" id="IPR036957">
    <property type="entry name" value="Znf_PARP_sf"/>
</dbReference>
<keyword evidence="5" id="KW-0539">Nucleus</keyword>
<feature type="region of interest" description="Disordered" evidence="6">
    <location>
        <begin position="96"/>
        <end position="119"/>
    </location>
</feature>
<organism evidence="8 9">
    <name type="scientific">Macrolepiota fuliginosa MF-IS2</name>
    <dbReference type="NCBI Taxonomy" id="1400762"/>
    <lineage>
        <taxon>Eukaryota</taxon>
        <taxon>Fungi</taxon>
        <taxon>Dikarya</taxon>
        <taxon>Basidiomycota</taxon>
        <taxon>Agaricomycotina</taxon>
        <taxon>Agaricomycetes</taxon>
        <taxon>Agaricomycetidae</taxon>
        <taxon>Agaricales</taxon>
        <taxon>Agaricineae</taxon>
        <taxon>Agaricaceae</taxon>
        <taxon>Macrolepiota</taxon>
    </lineage>
</organism>
<dbReference type="GO" id="GO:0003677">
    <property type="term" value="F:DNA binding"/>
    <property type="evidence" value="ECO:0007669"/>
    <property type="project" value="InterPro"/>
</dbReference>